<reference evidence="1" key="1">
    <citation type="submission" date="2021-01" db="EMBL/GenBank/DDBJ databases">
        <authorList>
            <consortium name="Genoscope - CEA"/>
            <person name="William W."/>
        </authorList>
    </citation>
    <scope>NUCLEOTIDE SEQUENCE</scope>
</reference>
<dbReference type="AlphaFoldDB" id="A0A8S1QZI5"/>
<evidence type="ECO:0000313" key="2">
    <source>
        <dbReference type="Proteomes" id="UP000692954"/>
    </source>
</evidence>
<dbReference type="EMBL" id="CAJJDN010000131">
    <property type="protein sequence ID" value="CAD8121241.1"/>
    <property type="molecule type" value="Genomic_DNA"/>
</dbReference>
<gene>
    <name evidence="1" type="ORF">PSON_ATCC_30995.1.T1310039</name>
</gene>
<name>A0A8S1QZI5_9CILI</name>
<proteinExistence type="predicted"/>
<dbReference type="OrthoDB" id="295942at2759"/>
<accession>A0A8S1QZI5</accession>
<dbReference type="Proteomes" id="UP000692954">
    <property type="component" value="Unassembled WGS sequence"/>
</dbReference>
<sequence length="335" mass="39817">MKKGFNIEYNFTTIQIWEDSIEALQLYDHNNKQIQIKPQNLIEYVLNTIELMAQVKGYNQDSFIIALINYCDRSKKKSKPFMTGFINSFKDQINEPELAYFTQLLDPNKLIDKTPAMFKFYLKVRKYIYANYVNPRESYIKPIKFDDWVTVVSKFLDNAAIPIIGNRIRDELNNNNTDKVFKNTIQPIELLIFCYEVYEKQQLEQGQKINQQSIQKEESFVEQQQKRQTAQQLAYKMIMPYNSQKTQEDKHNDTQKKAKFIEVIKIHENLAYNYKILAQNVSDTQEIVNQLIQKNKDFDFDDDFIQQLEQVVNFKSYCKNDAIKELEDSNIYDLV</sequence>
<organism evidence="1 2">
    <name type="scientific">Paramecium sonneborni</name>
    <dbReference type="NCBI Taxonomy" id="65129"/>
    <lineage>
        <taxon>Eukaryota</taxon>
        <taxon>Sar</taxon>
        <taxon>Alveolata</taxon>
        <taxon>Ciliophora</taxon>
        <taxon>Intramacronucleata</taxon>
        <taxon>Oligohymenophorea</taxon>
        <taxon>Peniculida</taxon>
        <taxon>Parameciidae</taxon>
        <taxon>Paramecium</taxon>
    </lineage>
</organism>
<comment type="caution">
    <text evidence="1">The sequence shown here is derived from an EMBL/GenBank/DDBJ whole genome shotgun (WGS) entry which is preliminary data.</text>
</comment>
<evidence type="ECO:0000313" key="1">
    <source>
        <dbReference type="EMBL" id="CAD8121241.1"/>
    </source>
</evidence>
<protein>
    <submittedName>
        <fullName evidence="1">Uncharacterized protein</fullName>
    </submittedName>
</protein>
<keyword evidence="2" id="KW-1185">Reference proteome</keyword>